<gene>
    <name evidence="7" type="ORF">BU24DRAFT_416815</name>
</gene>
<name>A0A6A5Y785_9PLEO</name>
<dbReference type="GO" id="GO:0008270">
    <property type="term" value="F:zinc ion binding"/>
    <property type="evidence" value="ECO:0007669"/>
    <property type="project" value="InterPro"/>
</dbReference>
<dbReference type="CDD" id="cd00067">
    <property type="entry name" value="GAL4"/>
    <property type="match status" value="1"/>
</dbReference>
<dbReference type="Proteomes" id="UP000799778">
    <property type="component" value="Unassembled WGS sequence"/>
</dbReference>
<organism evidence="7 8">
    <name type="scientific">Aaosphaeria arxii CBS 175.79</name>
    <dbReference type="NCBI Taxonomy" id="1450172"/>
    <lineage>
        <taxon>Eukaryota</taxon>
        <taxon>Fungi</taxon>
        <taxon>Dikarya</taxon>
        <taxon>Ascomycota</taxon>
        <taxon>Pezizomycotina</taxon>
        <taxon>Dothideomycetes</taxon>
        <taxon>Pleosporomycetidae</taxon>
        <taxon>Pleosporales</taxon>
        <taxon>Pleosporales incertae sedis</taxon>
        <taxon>Aaosphaeria</taxon>
    </lineage>
</organism>
<dbReference type="OrthoDB" id="5296287at2759"/>
<dbReference type="PROSITE" id="PS50048">
    <property type="entry name" value="ZN2_CY6_FUNGAL_2"/>
    <property type="match status" value="1"/>
</dbReference>
<dbReference type="InterPro" id="IPR007219">
    <property type="entry name" value="XnlR_reg_dom"/>
</dbReference>
<dbReference type="RefSeq" id="XP_033389485.1">
    <property type="nucleotide sequence ID" value="XM_033526550.1"/>
</dbReference>
<feature type="compositionally biased region" description="Polar residues" evidence="5">
    <location>
        <begin position="577"/>
        <end position="587"/>
    </location>
</feature>
<dbReference type="AlphaFoldDB" id="A0A6A5Y785"/>
<keyword evidence="8" id="KW-1185">Reference proteome</keyword>
<dbReference type="PANTHER" id="PTHR47424">
    <property type="entry name" value="REGULATORY PROTEIN GAL4"/>
    <property type="match status" value="1"/>
</dbReference>
<dbReference type="GeneID" id="54283947"/>
<dbReference type="Pfam" id="PF00172">
    <property type="entry name" value="Zn_clus"/>
    <property type="match status" value="1"/>
</dbReference>
<keyword evidence="3" id="KW-0804">Transcription</keyword>
<dbReference type="SMART" id="SM00906">
    <property type="entry name" value="Fungal_trans"/>
    <property type="match status" value="1"/>
</dbReference>
<dbReference type="GO" id="GO:0006351">
    <property type="term" value="P:DNA-templated transcription"/>
    <property type="evidence" value="ECO:0007669"/>
    <property type="project" value="InterPro"/>
</dbReference>
<evidence type="ECO:0000259" key="6">
    <source>
        <dbReference type="PROSITE" id="PS50048"/>
    </source>
</evidence>
<dbReference type="SMART" id="SM00066">
    <property type="entry name" value="GAL4"/>
    <property type="match status" value="1"/>
</dbReference>
<evidence type="ECO:0000313" key="8">
    <source>
        <dbReference type="Proteomes" id="UP000799778"/>
    </source>
</evidence>
<dbReference type="GO" id="GO:0000981">
    <property type="term" value="F:DNA-binding transcription factor activity, RNA polymerase II-specific"/>
    <property type="evidence" value="ECO:0007669"/>
    <property type="project" value="InterPro"/>
</dbReference>
<sequence length="668" mass="73679">MSRTLEHLHVACNNCKMRKVRCNGEQPTCSTCLKQGRECIYQPLRARGRKKGRCLRAEHSQTGLPPLAAKRCREVRLGLGVGHAETGAFQFFGSASVLSFFQVFYRRIHGNEDESLSPGVMRVWGMERFVFPPAHSGFEGGPISSHAWIPRDLADCFVDNYFLVCHPQYPFLKRSDVEHALTASYEPPCTERMAQSGNITCIVSKNILLMVLAIGAITCTTSPQGDPKEAERWAIYLSSLVDSRNFVLASTTIGVVQFLLLKSIFGTQQMRTNDAYLYAGQAALAAIALGMHRAQVADGSQSERHQMRVTFYILYYTERLAALFYGRPSCFRDEFIDVPYPEDLPGSEGSCADTNFAYVRAMADIGKIADQINGQIYFLSGSEAIKKDTIQKCDAGLDEAVQGLPPHLQFFDTAMPISAFSWQDVQRTHIGLMYYNCRILIHRPSVCFLGLHESLNDALAEAAAAGIPDLLSGIDRAVSAANSLILLALDAFTVRAPIMRQDSAVAYTVMGACLCLLYHMLDGPAKTSINDATALFDVVNSGIQVLEYMEHPGPLSGKRTMSENIINVARDAFQTARHSSNNSTEGASSEAVDESQQDYMNTSTAISQNNVVQLDPLLSHFPWLCEPVLPAAFSDTQSLSNFTPEDTPLYLDGNIDDNNTSGFYWTNC</sequence>
<feature type="region of interest" description="Disordered" evidence="5">
    <location>
        <begin position="577"/>
        <end position="596"/>
    </location>
</feature>
<evidence type="ECO:0000313" key="7">
    <source>
        <dbReference type="EMBL" id="KAF2021146.1"/>
    </source>
</evidence>
<dbReference type="InterPro" id="IPR001138">
    <property type="entry name" value="Zn2Cys6_DnaBD"/>
</dbReference>
<evidence type="ECO:0000256" key="4">
    <source>
        <dbReference type="ARBA" id="ARBA00023242"/>
    </source>
</evidence>
<evidence type="ECO:0000256" key="5">
    <source>
        <dbReference type="SAM" id="MobiDB-lite"/>
    </source>
</evidence>
<accession>A0A6A5Y785</accession>
<dbReference type="CDD" id="cd12148">
    <property type="entry name" value="fungal_TF_MHR"/>
    <property type="match status" value="1"/>
</dbReference>
<evidence type="ECO:0000256" key="3">
    <source>
        <dbReference type="ARBA" id="ARBA00023163"/>
    </source>
</evidence>
<dbReference type="InterPro" id="IPR036864">
    <property type="entry name" value="Zn2-C6_fun-type_DNA-bd_sf"/>
</dbReference>
<feature type="domain" description="Zn(2)-C6 fungal-type" evidence="6">
    <location>
        <begin position="11"/>
        <end position="41"/>
    </location>
</feature>
<keyword evidence="4" id="KW-0539">Nucleus</keyword>
<dbReference type="Gene3D" id="4.10.240.10">
    <property type="entry name" value="Zn(2)-C6 fungal-type DNA-binding domain"/>
    <property type="match status" value="1"/>
</dbReference>
<dbReference type="InterPro" id="IPR051127">
    <property type="entry name" value="Fungal_SecMet_Regulators"/>
</dbReference>
<evidence type="ECO:0000256" key="2">
    <source>
        <dbReference type="ARBA" id="ARBA00023015"/>
    </source>
</evidence>
<dbReference type="EMBL" id="ML978066">
    <property type="protein sequence ID" value="KAF2021146.1"/>
    <property type="molecule type" value="Genomic_DNA"/>
</dbReference>
<dbReference type="PANTHER" id="PTHR47424:SF14">
    <property type="entry name" value="ZINC FINGER PROTEIN GRT1"/>
    <property type="match status" value="1"/>
</dbReference>
<proteinExistence type="predicted"/>
<dbReference type="SUPFAM" id="SSF57701">
    <property type="entry name" value="Zn2/Cys6 DNA-binding domain"/>
    <property type="match status" value="1"/>
</dbReference>
<protein>
    <recommendedName>
        <fullName evidence="6">Zn(2)-C6 fungal-type domain-containing protein</fullName>
    </recommendedName>
</protein>
<dbReference type="GO" id="GO:0003677">
    <property type="term" value="F:DNA binding"/>
    <property type="evidence" value="ECO:0007669"/>
    <property type="project" value="InterPro"/>
</dbReference>
<reference evidence="7" key="1">
    <citation type="journal article" date="2020" name="Stud. Mycol.">
        <title>101 Dothideomycetes genomes: a test case for predicting lifestyles and emergence of pathogens.</title>
        <authorList>
            <person name="Haridas S."/>
            <person name="Albert R."/>
            <person name="Binder M."/>
            <person name="Bloem J."/>
            <person name="Labutti K."/>
            <person name="Salamov A."/>
            <person name="Andreopoulos B."/>
            <person name="Baker S."/>
            <person name="Barry K."/>
            <person name="Bills G."/>
            <person name="Bluhm B."/>
            <person name="Cannon C."/>
            <person name="Castanera R."/>
            <person name="Culley D."/>
            <person name="Daum C."/>
            <person name="Ezra D."/>
            <person name="Gonzalez J."/>
            <person name="Henrissat B."/>
            <person name="Kuo A."/>
            <person name="Liang C."/>
            <person name="Lipzen A."/>
            <person name="Lutzoni F."/>
            <person name="Magnuson J."/>
            <person name="Mondo S."/>
            <person name="Nolan M."/>
            <person name="Ohm R."/>
            <person name="Pangilinan J."/>
            <person name="Park H.-J."/>
            <person name="Ramirez L."/>
            <person name="Alfaro M."/>
            <person name="Sun H."/>
            <person name="Tritt A."/>
            <person name="Yoshinaga Y."/>
            <person name="Zwiers L.-H."/>
            <person name="Turgeon B."/>
            <person name="Goodwin S."/>
            <person name="Spatafora J."/>
            <person name="Crous P."/>
            <person name="Grigoriev I."/>
        </authorList>
    </citation>
    <scope>NUCLEOTIDE SEQUENCE</scope>
    <source>
        <strain evidence="7">CBS 175.79</strain>
    </source>
</reference>
<dbReference type="Pfam" id="PF04082">
    <property type="entry name" value="Fungal_trans"/>
    <property type="match status" value="1"/>
</dbReference>
<dbReference type="PROSITE" id="PS00463">
    <property type="entry name" value="ZN2_CY6_FUNGAL_1"/>
    <property type="match status" value="1"/>
</dbReference>
<evidence type="ECO:0000256" key="1">
    <source>
        <dbReference type="ARBA" id="ARBA00022723"/>
    </source>
</evidence>
<keyword evidence="1" id="KW-0479">Metal-binding</keyword>
<keyword evidence="2" id="KW-0805">Transcription regulation</keyword>